<dbReference type="Proteomes" id="UP000198828">
    <property type="component" value="Unassembled WGS sequence"/>
</dbReference>
<organism evidence="3 4">
    <name type="scientific">Tepidimicrobium xylanilyticum</name>
    <dbReference type="NCBI Taxonomy" id="1123352"/>
    <lineage>
        <taxon>Bacteria</taxon>
        <taxon>Bacillati</taxon>
        <taxon>Bacillota</taxon>
        <taxon>Tissierellia</taxon>
        <taxon>Tissierellales</taxon>
        <taxon>Tepidimicrobiaceae</taxon>
        <taxon>Tepidimicrobium</taxon>
    </lineage>
</organism>
<gene>
    <name evidence="3" type="ORF">SAMN05660923_01713</name>
</gene>
<dbReference type="Gene3D" id="3.30.1370.160">
    <property type="match status" value="1"/>
</dbReference>
<dbReference type="Gene3D" id="3.30.70.330">
    <property type="match status" value="1"/>
</dbReference>
<dbReference type="InterPro" id="IPR012677">
    <property type="entry name" value="Nucleotide-bd_a/b_plait_sf"/>
</dbReference>
<protein>
    <submittedName>
        <fullName evidence="3">RNA-binding protein YlmH, contains S4-like domain</fullName>
    </submittedName>
</protein>
<dbReference type="CDD" id="cd00165">
    <property type="entry name" value="S4"/>
    <property type="match status" value="1"/>
</dbReference>
<accession>A0A1H2YTA8</accession>
<evidence type="ECO:0000259" key="2">
    <source>
        <dbReference type="SMART" id="SM00363"/>
    </source>
</evidence>
<evidence type="ECO:0000313" key="3">
    <source>
        <dbReference type="EMBL" id="SDX08277.1"/>
    </source>
</evidence>
<keyword evidence="1" id="KW-0694">RNA-binding</keyword>
<dbReference type="InterPro" id="IPR002942">
    <property type="entry name" value="S4_RNA-bd"/>
</dbReference>
<dbReference type="Pfam" id="PF17774">
    <property type="entry name" value="YlmH_RBD"/>
    <property type="match status" value="1"/>
</dbReference>
<dbReference type="EMBL" id="FNNG01000006">
    <property type="protein sequence ID" value="SDX08277.1"/>
    <property type="molecule type" value="Genomic_DNA"/>
</dbReference>
<name>A0A1H2YTA8_9FIRM</name>
<evidence type="ECO:0000313" key="4">
    <source>
        <dbReference type="Proteomes" id="UP000198828"/>
    </source>
</evidence>
<sequence length="261" mass="30251">MRLDRELLLNHITDEDQILNMRKLLDKLEIVLNKHTIETTNFMDPYQRRLARSILNRFLDISYRELGGINKAERKVIQVYPEYLAHEDIELPIGFLEIEGGIRTLSHRDFLGGILNLGINREKIGDILIHEDNVQLVVKREVLSYILMNLTQIGRQRVEVKEISIDELKPGIIEYEKIFTTVPSLRIDVLISSVWNLPRKESQGLVKSKGVKVNWEPVERVSKEIIEGDIVSVKGYGRFMLNSTLGMSKKGRVRIELRLLK</sequence>
<dbReference type="GO" id="GO:0003723">
    <property type="term" value="F:RNA binding"/>
    <property type="evidence" value="ECO:0007669"/>
    <property type="project" value="UniProtKB-KW"/>
</dbReference>
<reference evidence="3 4" key="1">
    <citation type="submission" date="2016-10" db="EMBL/GenBank/DDBJ databases">
        <authorList>
            <person name="de Groot N.N."/>
        </authorList>
    </citation>
    <scope>NUCLEOTIDE SEQUENCE [LARGE SCALE GENOMIC DNA]</scope>
    <source>
        <strain evidence="3 4">DSM 23310</strain>
    </source>
</reference>
<proteinExistence type="predicted"/>
<dbReference type="PROSITE" id="PS50889">
    <property type="entry name" value="S4"/>
    <property type="match status" value="1"/>
</dbReference>
<evidence type="ECO:0000256" key="1">
    <source>
        <dbReference type="PROSITE-ProRule" id="PRU00182"/>
    </source>
</evidence>
<dbReference type="SMART" id="SM00363">
    <property type="entry name" value="S4"/>
    <property type="match status" value="1"/>
</dbReference>
<keyword evidence="4" id="KW-1185">Reference proteome</keyword>
<dbReference type="InterPro" id="IPR040591">
    <property type="entry name" value="RqcP2_RBD"/>
</dbReference>
<dbReference type="AlphaFoldDB" id="A0A1H2YTA8"/>
<feature type="domain" description="RNA-binding S4" evidence="2">
    <location>
        <begin position="185"/>
        <end position="245"/>
    </location>
</feature>
<dbReference type="SUPFAM" id="SSF55174">
    <property type="entry name" value="Alpha-L RNA-binding motif"/>
    <property type="match status" value="1"/>
</dbReference>